<dbReference type="InterPro" id="IPR050493">
    <property type="entry name" value="FAD-dep_Monooxygenase_BioMet"/>
</dbReference>
<dbReference type="InterPro" id="IPR002938">
    <property type="entry name" value="FAD-bd"/>
</dbReference>
<evidence type="ECO:0000259" key="3">
    <source>
        <dbReference type="Pfam" id="PF01494"/>
    </source>
</evidence>
<sequence>MKALVVGGGIAGPATAMALHQVGIEAVVLESRAHIDRDAGSYLGLAPNGLSALDAIGALDLAHSVGTSTRSHVMFGATGRRLGTLTAGTPLADGTQALTMKRSHLGWLLTAEARARGIEVREDAKVVSARTDRDHASVQLADGSELTADLVIGADGVHSKVRRAIDADAPTPRFVGLTNFGGITRDTALAAELPEESWSFIFGRRSFFGAHPTPDGDVVWFVNVPEPEITTERRASTSLDQWQQHLAELASVDAGPARALIESGELELAGDNTYDLPHVPVWHRGRLAILGDALHAPSPSSGQGASMALEDAVVMAASLRDSDSEAGAFAAFESARRARVERIVAVGARSSSSKIPGRIGRVPMEAMMRLVFRYLVTERGQSWMTGHRVHLGANQRL</sequence>
<dbReference type="Pfam" id="PF01494">
    <property type="entry name" value="FAD_binding_3"/>
    <property type="match status" value="1"/>
</dbReference>
<protein>
    <submittedName>
        <fullName evidence="4">FAD-dependent monooxygenase</fullName>
    </submittedName>
</protein>
<gene>
    <name evidence="4" type="ORF">EAH86_10880</name>
</gene>
<evidence type="ECO:0000313" key="5">
    <source>
        <dbReference type="Proteomes" id="UP000317722"/>
    </source>
</evidence>
<dbReference type="PANTHER" id="PTHR13789:SF309">
    <property type="entry name" value="PUTATIVE (AFU_ORTHOLOGUE AFUA_6G14510)-RELATED"/>
    <property type="match status" value="1"/>
</dbReference>
<accession>A0A502CXJ6</accession>
<dbReference type="InterPro" id="IPR036188">
    <property type="entry name" value="FAD/NAD-bd_sf"/>
</dbReference>
<dbReference type="PRINTS" id="PR00420">
    <property type="entry name" value="RNGMNOXGNASE"/>
</dbReference>
<proteinExistence type="predicted"/>
<keyword evidence="2 4" id="KW-0503">Monooxygenase</keyword>
<evidence type="ECO:0000313" key="4">
    <source>
        <dbReference type="EMBL" id="TPG17250.1"/>
    </source>
</evidence>
<reference evidence="4 5" key="1">
    <citation type="journal article" date="2019" name="Environ. Microbiol.">
        <title>Species interactions and distinct microbial communities in high Arctic permafrost affected cryosols are associated with the CH4 and CO2 gas fluxes.</title>
        <authorList>
            <person name="Altshuler I."/>
            <person name="Hamel J."/>
            <person name="Turney S."/>
            <person name="Magnuson E."/>
            <person name="Levesque R."/>
            <person name="Greer C."/>
            <person name="Whyte L.G."/>
        </authorList>
    </citation>
    <scope>NUCLEOTIDE SEQUENCE [LARGE SCALE GENOMIC DNA]</scope>
    <source>
        <strain evidence="4 5">S9.3A</strain>
    </source>
</reference>
<feature type="domain" description="FAD-binding" evidence="3">
    <location>
        <begin position="2"/>
        <end position="344"/>
    </location>
</feature>
<name>A0A502CXJ6_9MICO</name>
<dbReference type="AlphaFoldDB" id="A0A502CXJ6"/>
<dbReference type="Proteomes" id="UP000317722">
    <property type="component" value="Unassembled WGS sequence"/>
</dbReference>
<dbReference type="OrthoDB" id="9782160at2"/>
<organism evidence="4 5">
    <name type="scientific">Pedococcus bigeumensis</name>
    <dbReference type="NCBI Taxonomy" id="433644"/>
    <lineage>
        <taxon>Bacteria</taxon>
        <taxon>Bacillati</taxon>
        <taxon>Actinomycetota</taxon>
        <taxon>Actinomycetes</taxon>
        <taxon>Micrococcales</taxon>
        <taxon>Intrasporangiaceae</taxon>
        <taxon>Pedococcus</taxon>
    </lineage>
</organism>
<evidence type="ECO:0000256" key="2">
    <source>
        <dbReference type="ARBA" id="ARBA00023033"/>
    </source>
</evidence>
<dbReference type="RefSeq" id="WP_140740371.1">
    <property type="nucleotide sequence ID" value="NZ_RCZM01000003.1"/>
</dbReference>
<comment type="caution">
    <text evidence="4">The sequence shown here is derived from an EMBL/GenBank/DDBJ whole genome shotgun (WGS) entry which is preliminary data.</text>
</comment>
<dbReference type="EMBL" id="RCZM01000003">
    <property type="protein sequence ID" value="TPG17250.1"/>
    <property type="molecule type" value="Genomic_DNA"/>
</dbReference>
<keyword evidence="5" id="KW-1185">Reference proteome</keyword>
<keyword evidence="1" id="KW-0560">Oxidoreductase</keyword>
<dbReference type="GO" id="GO:0071949">
    <property type="term" value="F:FAD binding"/>
    <property type="evidence" value="ECO:0007669"/>
    <property type="project" value="InterPro"/>
</dbReference>
<dbReference type="SUPFAM" id="SSF51905">
    <property type="entry name" value="FAD/NAD(P)-binding domain"/>
    <property type="match status" value="1"/>
</dbReference>
<dbReference type="PANTHER" id="PTHR13789">
    <property type="entry name" value="MONOOXYGENASE"/>
    <property type="match status" value="1"/>
</dbReference>
<dbReference type="Gene3D" id="3.50.50.60">
    <property type="entry name" value="FAD/NAD(P)-binding domain"/>
    <property type="match status" value="1"/>
</dbReference>
<evidence type="ECO:0000256" key="1">
    <source>
        <dbReference type="ARBA" id="ARBA00023002"/>
    </source>
</evidence>
<dbReference type="GO" id="GO:0004497">
    <property type="term" value="F:monooxygenase activity"/>
    <property type="evidence" value="ECO:0007669"/>
    <property type="project" value="UniProtKB-KW"/>
</dbReference>